<keyword evidence="4 7" id="KW-1133">Transmembrane helix</keyword>
<dbReference type="PANTHER" id="PTHR42770:SF16">
    <property type="entry name" value="AMINO ACID PERMEASE"/>
    <property type="match status" value="1"/>
</dbReference>
<feature type="transmembrane region" description="Helical" evidence="7">
    <location>
        <begin position="386"/>
        <end position="415"/>
    </location>
</feature>
<dbReference type="EMBL" id="JBHSJC010000001">
    <property type="protein sequence ID" value="MFC4829372.1"/>
    <property type="molecule type" value="Genomic_DNA"/>
</dbReference>
<reference evidence="9" key="1">
    <citation type="journal article" date="2019" name="Int. J. Syst. Evol. Microbiol.">
        <title>The Global Catalogue of Microorganisms (GCM) 10K type strain sequencing project: providing services to taxonomists for standard genome sequencing and annotation.</title>
        <authorList>
            <consortium name="The Broad Institute Genomics Platform"/>
            <consortium name="The Broad Institute Genome Sequencing Center for Infectious Disease"/>
            <person name="Wu L."/>
            <person name="Ma J."/>
        </authorList>
    </citation>
    <scope>NUCLEOTIDE SEQUENCE [LARGE SCALE GENOMIC DNA]</scope>
    <source>
        <strain evidence="9">CGMCC 1.12192</strain>
    </source>
</reference>
<keyword evidence="3 7" id="KW-0812">Transmembrane</keyword>
<dbReference type="InterPro" id="IPR050367">
    <property type="entry name" value="APC_superfamily"/>
</dbReference>
<feature type="transmembrane region" description="Helical" evidence="7">
    <location>
        <begin position="243"/>
        <end position="262"/>
    </location>
</feature>
<feature type="transmembrane region" description="Helical" evidence="7">
    <location>
        <begin position="344"/>
        <end position="366"/>
    </location>
</feature>
<comment type="caution">
    <text evidence="8">The sequence shown here is derived from an EMBL/GenBank/DDBJ whole genome shotgun (WGS) entry which is preliminary data.</text>
</comment>
<evidence type="ECO:0000256" key="3">
    <source>
        <dbReference type="ARBA" id="ARBA00022692"/>
    </source>
</evidence>
<dbReference type="Pfam" id="PF13520">
    <property type="entry name" value="AA_permease_2"/>
    <property type="match status" value="1"/>
</dbReference>
<dbReference type="InterPro" id="IPR002293">
    <property type="entry name" value="AA/rel_permease1"/>
</dbReference>
<keyword evidence="9" id="KW-1185">Reference proteome</keyword>
<feature type="transmembrane region" description="Helical" evidence="7">
    <location>
        <begin position="50"/>
        <end position="79"/>
    </location>
</feature>
<dbReference type="PANTHER" id="PTHR42770">
    <property type="entry name" value="AMINO ACID TRANSPORTER-RELATED"/>
    <property type="match status" value="1"/>
</dbReference>
<evidence type="ECO:0000256" key="4">
    <source>
        <dbReference type="ARBA" id="ARBA00022989"/>
    </source>
</evidence>
<dbReference type="PIRSF" id="PIRSF006060">
    <property type="entry name" value="AA_transporter"/>
    <property type="match status" value="1"/>
</dbReference>
<feature type="transmembrane region" description="Helical" evidence="7">
    <location>
        <begin position="142"/>
        <end position="161"/>
    </location>
</feature>
<accession>A0ABV9R7C4</accession>
<gene>
    <name evidence="8" type="ORF">ACFPER_11265</name>
</gene>
<evidence type="ECO:0000256" key="5">
    <source>
        <dbReference type="ARBA" id="ARBA00023136"/>
    </source>
</evidence>
<evidence type="ECO:0000256" key="2">
    <source>
        <dbReference type="ARBA" id="ARBA00022475"/>
    </source>
</evidence>
<proteinExistence type="predicted"/>
<keyword evidence="5 7" id="KW-0472">Membrane</keyword>
<keyword evidence="2" id="KW-1003">Cell membrane</keyword>
<feature type="compositionally biased region" description="Pro residues" evidence="6">
    <location>
        <begin position="1"/>
        <end position="11"/>
    </location>
</feature>
<comment type="subcellular location">
    <subcellularLocation>
        <location evidence="1">Cell membrane</location>
        <topology evidence="1">Multi-pass membrane protein</topology>
    </subcellularLocation>
</comment>
<evidence type="ECO:0000256" key="6">
    <source>
        <dbReference type="SAM" id="MobiDB-lite"/>
    </source>
</evidence>
<protein>
    <submittedName>
        <fullName evidence="8">APC family permease</fullName>
    </submittedName>
</protein>
<dbReference type="Gene3D" id="1.20.1740.10">
    <property type="entry name" value="Amino acid/polyamine transporter I"/>
    <property type="match status" value="1"/>
</dbReference>
<organism evidence="8 9">
    <name type="scientific">Agromyces aurantiacus</name>
    <dbReference type="NCBI Taxonomy" id="165814"/>
    <lineage>
        <taxon>Bacteria</taxon>
        <taxon>Bacillati</taxon>
        <taxon>Actinomycetota</taxon>
        <taxon>Actinomycetes</taxon>
        <taxon>Micrococcales</taxon>
        <taxon>Microbacteriaceae</taxon>
        <taxon>Agromyces</taxon>
    </lineage>
</organism>
<dbReference type="RefSeq" id="WP_239562633.1">
    <property type="nucleotide sequence ID" value="NZ_JAFBBW010000001.1"/>
</dbReference>
<feature type="transmembrane region" description="Helical" evidence="7">
    <location>
        <begin position="202"/>
        <end position="223"/>
    </location>
</feature>
<evidence type="ECO:0000256" key="7">
    <source>
        <dbReference type="SAM" id="Phobius"/>
    </source>
</evidence>
<feature type="transmembrane region" description="Helical" evidence="7">
    <location>
        <begin position="100"/>
        <end position="122"/>
    </location>
</feature>
<feature type="transmembrane region" description="Helical" evidence="7">
    <location>
        <begin position="461"/>
        <end position="483"/>
    </location>
</feature>
<feature type="transmembrane region" description="Helical" evidence="7">
    <location>
        <begin position="427"/>
        <end position="449"/>
    </location>
</feature>
<sequence length="514" mass="54065">MTSAPTMPPTPTTKTGDLGHRRLGVPAVTFMIIAASAPLTVVAGGVTTTFAVTGVIGVPLSFLLLAAALAVFAVGYAAMSRYVTNAGAFYAYIAQGLGRPFGVGASLVALVAYNAMQIGIYGLFGFQASMFLESKFGLVTPWWLWILVCIVIVGILGVNRVDLSAKVLGALVALEFVAVLVFDLVSLAVAPEGVSTVALQPSSLFVPGVGAVLAFGIAAFMGFESAAIYGEEAKDPTRTVARATYSAVAIIGVFYAFSAWAFTVGIGPSQIVEASRTAGPDLMFAFMGEHAPMIISDIMQVLFLTSLFAALQSFHNAVARYLYSLGREGVLHRGLGAVRAHSRAPWAGSVAQSVIALIVTLAFVIAGEGLGLKGDFAPVEFLYPVLTMFTWLTNTGAMGLVLLMGIIAIAVIGFFRRDRRGVSTWAAVVAPAISAIVLFTVFGLIVANFDVLLGQTEPSALTFVLPALLIVPGILGVIWAFVLRRRDPELYRNIGHGIEEAEAAAFDHEPHRGI</sequence>
<feature type="transmembrane region" description="Helical" evidence="7">
    <location>
        <begin position="23"/>
        <end position="44"/>
    </location>
</feature>
<evidence type="ECO:0000256" key="1">
    <source>
        <dbReference type="ARBA" id="ARBA00004651"/>
    </source>
</evidence>
<feature type="region of interest" description="Disordered" evidence="6">
    <location>
        <begin position="1"/>
        <end position="20"/>
    </location>
</feature>
<evidence type="ECO:0000313" key="8">
    <source>
        <dbReference type="EMBL" id="MFC4829372.1"/>
    </source>
</evidence>
<feature type="transmembrane region" description="Helical" evidence="7">
    <location>
        <begin position="168"/>
        <end position="190"/>
    </location>
</feature>
<name>A0ABV9R7C4_9MICO</name>
<evidence type="ECO:0000313" key="9">
    <source>
        <dbReference type="Proteomes" id="UP001595960"/>
    </source>
</evidence>
<feature type="transmembrane region" description="Helical" evidence="7">
    <location>
        <begin position="301"/>
        <end position="323"/>
    </location>
</feature>
<dbReference type="Proteomes" id="UP001595960">
    <property type="component" value="Unassembled WGS sequence"/>
</dbReference>